<evidence type="ECO:0000256" key="1">
    <source>
        <dbReference type="SAM" id="Phobius"/>
    </source>
</evidence>
<evidence type="ECO:0000313" key="3">
    <source>
        <dbReference type="Proteomes" id="UP000676565"/>
    </source>
</evidence>
<gene>
    <name evidence="2" type="ORF">J8F10_22085</name>
</gene>
<evidence type="ECO:0000313" key="2">
    <source>
        <dbReference type="EMBL" id="MBP3957953.1"/>
    </source>
</evidence>
<protein>
    <submittedName>
        <fullName evidence="2">Uncharacterized protein</fullName>
    </submittedName>
</protein>
<name>A0ABS5BWA2_9BACT</name>
<organism evidence="2 3">
    <name type="scientific">Gemmata palustris</name>
    <dbReference type="NCBI Taxonomy" id="2822762"/>
    <lineage>
        <taxon>Bacteria</taxon>
        <taxon>Pseudomonadati</taxon>
        <taxon>Planctomycetota</taxon>
        <taxon>Planctomycetia</taxon>
        <taxon>Gemmatales</taxon>
        <taxon>Gemmataceae</taxon>
        <taxon>Gemmata</taxon>
    </lineage>
</organism>
<keyword evidence="1" id="KW-0812">Transmembrane</keyword>
<dbReference type="EMBL" id="JAGKQQ010000001">
    <property type="protein sequence ID" value="MBP3957953.1"/>
    <property type="molecule type" value="Genomic_DNA"/>
</dbReference>
<dbReference type="RefSeq" id="WP_210657498.1">
    <property type="nucleotide sequence ID" value="NZ_JAGKQQ010000001.1"/>
</dbReference>
<proteinExistence type="predicted"/>
<keyword evidence="1" id="KW-1133">Transmembrane helix</keyword>
<keyword evidence="3" id="KW-1185">Reference proteome</keyword>
<reference evidence="2 3" key="1">
    <citation type="submission" date="2021-04" db="EMBL/GenBank/DDBJ databases">
        <authorList>
            <person name="Ivanova A."/>
        </authorList>
    </citation>
    <scope>NUCLEOTIDE SEQUENCE [LARGE SCALE GENOMIC DNA]</scope>
    <source>
        <strain evidence="2 3">G18</strain>
    </source>
</reference>
<dbReference type="Proteomes" id="UP000676565">
    <property type="component" value="Unassembled WGS sequence"/>
</dbReference>
<feature type="transmembrane region" description="Helical" evidence="1">
    <location>
        <begin position="231"/>
        <end position="251"/>
    </location>
</feature>
<comment type="caution">
    <text evidence="2">The sequence shown here is derived from an EMBL/GenBank/DDBJ whole genome shotgun (WGS) entry which is preliminary data.</text>
</comment>
<accession>A0ABS5BWA2</accession>
<sequence>MTADPRSRWAEHLSVPVGAPTDVALAHFLRALPGDDFLPPPERAAAVNALTGSALPVGPDSTVEQMLRDEIELLADNYWRLEPAERLTTWAELSRRGAPPARLRDLEPGLDVPTPSLTDPLAVELAALFRVLFLMPPRDRAIRRNTWLIENATNMGQWRAALKVVLRDAPSLVPLDAQLYAALGRAGDLTELVEGVTAAPRPRSSASVDVADFAARVRKRGQWKPDPRGELSVLPLLFLGILFSLFVVCVVTGRSDRKPDSEGVKLKVPPIRIPMYTPPTNLSLPLKPAPSFTPFEIADCERYEREKAAGRDTRPPAIYSVWESIGRPGASGTKPPPPFRPIFSFDSALIRVCQEYDQTMTGSKPVFYEFWVKAGKPTKPGDYPITTDPN</sequence>
<keyword evidence="1" id="KW-0472">Membrane</keyword>